<comment type="caution">
    <text evidence="1">The sequence shown here is derived from an EMBL/GenBank/DDBJ whole genome shotgun (WGS) entry which is preliminary data.</text>
</comment>
<name>A0A4R2M9Z2_9BACE</name>
<dbReference type="AlphaFoldDB" id="A0A4R2M9Z2"/>
<accession>A0A4R2M9Z2</accession>
<dbReference type="EMBL" id="SLXB01000003">
    <property type="protein sequence ID" value="TCO95139.1"/>
    <property type="molecule type" value="Genomic_DNA"/>
</dbReference>
<gene>
    <name evidence="1" type="ORF">EV202_10315</name>
</gene>
<evidence type="ECO:0000313" key="2">
    <source>
        <dbReference type="Proteomes" id="UP000295600"/>
    </source>
</evidence>
<organism evidence="1 2">
    <name type="scientific">Prevotella heparinolytica</name>
    <dbReference type="NCBI Taxonomy" id="28113"/>
    <lineage>
        <taxon>Bacteria</taxon>
        <taxon>Pseudomonadati</taxon>
        <taxon>Bacteroidota</taxon>
        <taxon>Bacteroidia</taxon>
        <taxon>Bacteroidales</taxon>
        <taxon>Bacteroidaceae</taxon>
        <taxon>Bacteroides</taxon>
    </lineage>
</organism>
<protein>
    <submittedName>
        <fullName evidence="1">Uncharacterized protein</fullName>
    </submittedName>
</protein>
<proteinExistence type="predicted"/>
<evidence type="ECO:0000313" key="1">
    <source>
        <dbReference type="EMBL" id="TCO95139.1"/>
    </source>
</evidence>
<dbReference type="Proteomes" id="UP000295600">
    <property type="component" value="Unassembled WGS sequence"/>
</dbReference>
<reference evidence="1 2" key="1">
    <citation type="submission" date="2019-03" db="EMBL/GenBank/DDBJ databases">
        <title>Genomic Encyclopedia of Type Strains, Phase IV (KMG-IV): sequencing the most valuable type-strain genomes for metagenomic binning, comparative biology and taxonomic classification.</title>
        <authorList>
            <person name="Goeker M."/>
        </authorList>
    </citation>
    <scope>NUCLEOTIDE SEQUENCE [LARGE SCALE GENOMIC DNA]</scope>
    <source>
        <strain evidence="1 2">DSM 23917</strain>
    </source>
</reference>
<sequence length="51" mass="6104">MFHNEYPYAYLAEAISVSVNFAQKQFYSYIFFCREYCFGVKPNSFLKLCPK</sequence>